<dbReference type="Pfam" id="PF02607">
    <property type="entry name" value="B12-binding_2"/>
    <property type="match status" value="1"/>
</dbReference>
<dbReference type="InterPro" id="IPR006158">
    <property type="entry name" value="Cobalamin-bd"/>
</dbReference>
<dbReference type="GO" id="GO:0046653">
    <property type="term" value="P:tetrahydrofolate metabolic process"/>
    <property type="evidence" value="ECO:0007669"/>
    <property type="project" value="TreeGrafter"/>
</dbReference>
<proteinExistence type="predicted"/>
<gene>
    <name evidence="4" type="ORF">IW256_002462</name>
</gene>
<dbReference type="PANTHER" id="PTHR45833:SF1">
    <property type="entry name" value="METHIONINE SYNTHASE"/>
    <property type="match status" value="1"/>
</dbReference>
<sequence>MSPHAIGAGVYDAFFAALSHADEDAAIRIATGLADAGVPVPDLLSLLVAPAQRQVGAYWADNSWNVAREHAATHISTQVVAALGVRLRTPDPPRGRVVMACVDGDWHALAAQIAAETLRAEGWAVTTLGASTPAGHMAHFVHEVGPDAAGLSCMVPSNLPQARSMIEAVRHTGVPVLAGGPGFGPDGRWAQRLGADVWVPGPAAAVERLSCGWPAFTDPAPPLDHLTDDEHERLGAERTVLVGRAMSVLIGAREAAGYSQRQLERTAEDLAHIVDFLIAALLVDDVTLLESFTRWLAKILRPRGVPREALATGYEILGADLTAYPRARDMLARAGALLATAPSRT</sequence>
<evidence type="ECO:0000259" key="3">
    <source>
        <dbReference type="PROSITE" id="PS51332"/>
    </source>
</evidence>
<dbReference type="PROSITE" id="PS51332">
    <property type="entry name" value="B12_BINDING"/>
    <property type="match status" value="1"/>
</dbReference>
<feature type="domain" description="B12-binding" evidence="3">
    <location>
        <begin position="94"/>
        <end position="223"/>
    </location>
</feature>
<evidence type="ECO:0000313" key="4">
    <source>
        <dbReference type="EMBL" id="MBG6088349.1"/>
    </source>
</evidence>
<evidence type="ECO:0000256" key="1">
    <source>
        <dbReference type="ARBA" id="ARBA00022723"/>
    </source>
</evidence>
<reference evidence="4" key="1">
    <citation type="submission" date="2020-11" db="EMBL/GenBank/DDBJ databases">
        <title>Sequencing the genomes of 1000 actinobacteria strains.</title>
        <authorList>
            <person name="Klenk H.-P."/>
        </authorList>
    </citation>
    <scope>NUCLEOTIDE SEQUENCE</scope>
    <source>
        <strain evidence="4">DSM 43175</strain>
    </source>
</reference>
<keyword evidence="2" id="KW-0170">Cobalt</keyword>
<dbReference type="InterPro" id="IPR050554">
    <property type="entry name" value="Met_Synthase/Corrinoid"/>
</dbReference>
<dbReference type="Proteomes" id="UP000614047">
    <property type="component" value="Unassembled WGS sequence"/>
</dbReference>
<dbReference type="GO" id="GO:0008705">
    <property type="term" value="F:methionine synthase activity"/>
    <property type="evidence" value="ECO:0007669"/>
    <property type="project" value="TreeGrafter"/>
</dbReference>
<accession>A0A931DC33</accession>
<dbReference type="InterPro" id="IPR036724">
    <property type="entry name" value="Cobalamin-bd_sf"/>
</dbReference>
<dbReference type="EMBL" id="JADOUA010000001">
    <property type="protein sequence ID" value="MBG6088349.1"/>
    <property type="molecule type" value="Genomic_DNA"/>
</dbReference>
<keyword evidence="1" id="KW-0479">Metal-binding</keyword>
<name>A0A931DC33_9ACTN</name>
<dbReference type="Gene3D" id="3.40.50.280">
    <property type="entry name" value="Cobalamin-binding domain"/>
    <property type="match status" value="1"/>
</dbReference>
<dbReference type="RefSeq" id="WP_197011081.1">
    <property type="nucleotide sequence ID" value="NZ_BAABES010000020.1"/>
</dbReference>
<dbReference type="InterPro" id="IPR003759">
    <property type="entry name" value="Cbl-bd_cap"/>
</dbReference>
<dbReference type="AlphaFoldDB" id="A0A931DC33"/>
<comment type="caution">
    <text evidence="4">The sequence shown here is derived from an EMBL/GenBank/DDBJ whole genome shotgun (WGS) entry which is preliminary data.</text>
</comment>
<dbReference type="SUPFAM" id="SSF52242">
    <property type="entry name" value="Cobalamin (vitamin B12)-binding domain"/>
    <property type="match status" value="1"/>
</dbReference>
<dbReference type="Gene3D" id="1.10.1240.10">
    <property type="entry name" value="Methionine synthase domain"/>
    <property type="match status" value="1"/>
</dbReference>
<dbReference type="GO" id="GO:0050667">
    <property type="term" value="P:homocysteine metabolic process"/>
    <property type="evidence" value="ECO:0007669"/>
    <property type="project" value="TreeGrafter"/>
</dbReference>
<dbReference type="GO" id="GO:0046872">
    <property type="term" value="F:metal ion binding"/>
    <property type="evidence" value="ECO:0007669"/>
    <property type="project" value="UniProtKB-KW"/>
</dbReference>
<evidence type="ECO:0000256" key="2">
    <source>
        <dbReference type="ARBA" id="ARBA00023285"/>
    </source>
</evidence>
<dbReference type="PANTHER" id="PTHR45833">
    <property type="entry name" value="METHIONINE SYNTHASE"/>
    <property type="match status" value="1"/>
</dbReference>
<dbReference type="Pfam" id="PF02310">
    <property type="entry name" value="B12-binding"/>
    <property type="match status" value="1"/>
</dbReference>
<keyword evidence="5" id="KW-1185">Reference proteome</keyword>
<dbReference type="GO" id="GO:0005829">
    <property type="term" value="C:cytosol"/>
    <property type="evidence" value="ECO:0007669"/>
    <property type="project" value="TreeGrafter"/>
</dbReference>
<organism evidence="4 5">
    <name type="scientific">Actinomadura viridis</name>
    <dbReference type="NCBI Taxonomy" id="58110"/>
    <lineage>
        <taxon>Bacteria</taxon>
        <taxon>Bacillati</taxon>
        <taxon>Actinomycetota</taxon>
        <taxon>Actinomycetes</taxon>
        <taxon>Streptosporangiales</taxon>
        <taxon>Thermomonosporaceae</taxon>
        <taxon>Actinomadura</taxon>
    </lineage>
</organism>
<dbReference type="GO" id="GO:0031419">
    <property type="term" value="F:cobalamin binding"/>
    <property type="evidence" value="ECO:0007669"/>
    <property type="project" value="InterPro"/>
</dbReference>
<evidence type="ECO:0000313" key="5">
    <source>
        <dbReference type="Proteomes" id="UP000614047"/>
    </source>
</evidence>
<dbReference type="InterPro" id="IPR036594">
    <property type="entry name" value="Meth_synthase_dom"/>
</dbReference>
<protein>
    <submittedName>
        <fullName evidence="4">Methanogenic corrinoid protein MtbC1</fullName>
    </submittedName>
</protein>